<dbReference type="InterPro" id="IPR011098">
    <property type="entry name" value="G5_dom"/>
</dbReference>
<dbReference type="Pfam" id="PF07501">
    <property type="entry name" value="G5"/>
    <property type="match status" value="1"/>
</dbReference>
<dbReference type="Pfam" id="PF06725">
    <property type="entry name" value="3D"/>
    <property type="match status" value="1"/>
</dbReference>
<sequence length="433" mass="47217">MRQFAIVTSNAIMRYLDGGTMKEDDIVGVIQPEETHESQSSSMSYALRWKHENLRHLMLAAIGAIAITVLVLLIVHNQAGKEIHLVVDGRVTTVETREAMLHEVLDEQAISLKPQDEVSMPLNGVLQDGDRVFIKLAVPVKVTADGKVNTIFTTQDTVGNVLKETGISIKGEDTVKPSLETKIIEKADIRVVRVTKQTVKQTENRSFRVIKTADPSLVKGDNRVIQSGKPGIVVNHIEKVYEDGKLVSKNVINKEIQRKTKDKIIAVGTKKVVVPEAPVIETASADRTTTANATVRTAAKESSPEKPAVKAASAKVKVNNVVSRAGVDFEYKKVLNNVSMTAYSAEQKGIGTRTASGTRVTEGRTIAVDPSVVPIGWWVYIEGVGFRRAEDTGGAIKGNKIDVYFDSLKAAYNFGRKSGHTVYVIGPVKPELN</sequence>
<name>A0A1X7HTY5_9BACL</name>
<gene>
    <name evidence="4" type="ORF">SAMN05661091_5987</name>
</gene>
<dbReference type="SUPFAM" id="SSF50685">
    <property type="entry name" value="Barwin-like endoglucanases"/>
    <property type="match status" value="1"/>
</dbReference>
<evidence type="ECO:0000313" key="4">
    <source>
        <dbReference type="EMBL" id="SMF92721.1"/>
    </source>
</evidence>
<dbReference type="PANTHER" id="PTHR39160:SF4">
    <property type="entry name" value="RESUSCITATION-PROMOTING FACTOR RPFB"/>
    <property type="match status" value="1"/>
</dbReference>
<dbReference type="PANTHER" id="PTHR39160">
    <property type="entry name" value="CELL WALL-BINDING PROTEIN YOCH"/>
    <property type="match status" value="1"/>
</dbReference>
<dbReference type="GO" id="GO:0019867">
    <property type="term" value="C:outer membrane"/>
    <property type="evidence" value="ECO:0007669"/>
    <property type="project" value="InterPro"/>
</dbReference>
<dbReference type="GO" id="GO:0009254">
    <property type="term" value="P:peptidoglycan turnover"/>
    <property type="evidence" value="ECO:0007669"/>
    <property type="project" value="InterPro"/>
</dbReference>
<evidence type="ECO:0000313" key="5">
    <source>
        <dbReference type="Proteomes" id="UP000192940"/>
    </source>
</evidence>
<evidence type="ECO:0000256" key="2">
    <source>
        <dbReference type="SAM" id="Phobius"/>
    </source>
</evidence>
<dbReference type="InterPro" id="IPR051933">
    <property type="entry name" value="Resuscitation_pf_RpfB"/>
</dbReference>
<protein>
    <submittedName>
        <fullName evidence="4">Uncharacterized protein conserved in bacteria</fullName>
    </submittedName>
</protein>
<dbReference type="Pfam" id="PF03990">
    <property type="entry name" value="DUF348"/>
    <property type="match status" value="2"/>
</dbReference>
<dbReference type="Proteomes" id="UP000192940">
    <property type="component" value="Chromosome I"/>
</dbReference>
<evidence type="ECO:0000259" key="3">
    <source>
        <dbReference type="PROSITE" id="PS51109"/>
    </source>
</evidence>
<accession>A0A1X7HTY5</accession>
<keyword evidence="5" id="KW-1185">Reference proteome</keyword>
<feature type="transmembrane region" description="Helical" evidence="2">
    <location>
        <begin position="57"/>
        <end position="75"/>
    </location>
</feature>
<evidence type="ECO:0000256" key="1">
    <source>
        <dbReference type="ARBA" id="ARBA00022729"/>
    </source>
</evidence>
<dbReference type="InterPro" id="IPR036908">
    <property type="entry name" value="RlpA-like_sf"/>
</dbReference>
<keyword evidence="2" id="KW-0472">Membrane</keyword>
<dbReference type="InterPro" id="IPR007137">
    <property type="entry name" value="DUF348"/>
</dbReference>
<dbReference type="SMART" id="SM01208">
    <property type="entry name" value="G5"/>
    <property type="match status" value="1"/>
</dbReference>
<dbReference type="AlphaFoldDB" id="A0A1X7HTY5"/>
<organism evidence="4 5">
    <name type="scientific">Paenibacillus uliginis N3/975</name>
    <dbReference type="NCBI Taxonomy" id="1313296"/>
    <lineage>
        <taxon>Bacteria</taxon>
        <taxon>Bacillati</taxon>
        <taxon>Bacillota</taxon>
        <taxon>Bacilli</taxon>
        <taxon>Bacillales</taxon>
        <taxon>Paenibacillaceae</taxon>
        <taxon>Paenibacillus</taxon>
    </lineage>
</organism>
<reference evidence="4 5" key="1">
    <citation type="submission" date="2017-04" db="EMBL/GenBank/DDBJ databases">
        <authorList>
            <person name="Afonso C.L."/>
            <person name="Miller P.J."/>
            <person name="Scott M.A."/>
            <person name="Spackman E."/>
            <person name="Goraichik I."/>
            <person name="Dimitrov K.M."/>
            <person name="Suarez D.L."/>
            <person name="Swayne D.E."/>
        </authorList>
    </citation>
    <scope>NUCLEOTIDE SEQUENCE [LARGE SCALE GENOMIC DNA]</scope>
    <source>
        <strain evidence="4 5">N3/975</strain>
    </source>
</reference>
<proteinExistence type="predicted"/>
<dbReference type="GO" id="GO:0004553">
    <property type="term" value="F:hydrolase activity, hydrolyzing O-glycosyl compounds"/>
    <property type="evidence" value="ECO:0007669"/>
    <property type="project" value="InterPro"/>
</dbReference>
<dbReference type="STRING" id="1313296.SAMN05661091_5987"/>
<keyword evidence="2" id="KW-0812">Transmembrane</keyword>
<dbReference type="EMBL" id="LT840184">
    <property type="protein sequence ID" value="SMF92721.1"/>
    <property type="molecule type" value="Genomic_DNA"/>
</dbReference>
<keyword evidence="2" id="KW-1133">Transmembrane helix</keyword>
<dbReference type="InterPro" id="IPR059180">
    <property type="entry name" value="3D_YorM"/>
</dbReference>
<dbReference type="Gene3D" id="2.40.40.10">
    <property type="entry name" value="RlpA-like domain"/>
    <property type="match status" value="1"/>
</dbReference>
<dbReference type="PROSITE" id="PS51109">
    <property type="entry name" value="G5"/>
    <property type="match status" value="1"/>
</dbReference>
<dbReference type="Gene3D" id="2.20.230.10">
    <property type="entry name" value="Resuscitation-promoting factor rpfb"/>
    <property type="match status" value="1"/>
</dbReference>
<feature type="domain" description="G5" evidence="3">
    <location>
        <begin position="191"/>
        <end position="271"/>
    </location>
</feature>
<keyword evidence="1" id="KW-0732">Signal</keyword>
<dbReference type="InterPro" id="IPR010611">
    <property type="entry name" value="3D_dom"/>
</dbReference>
<dbReference type="CDD" id="cd14667">
    <property type="entry name" value="3D_containing_proteins"/>
    <property type="match status" value="1"/>
</dbReference>